<dbReference type="SUPFAM" id="SSF48208">
    <property type="entry name" value="Six-hairpin glycosidases"/>
    <property type="match status" value="1"/>
</dbReference>
<evidence type="ECO:0000256" key="1">
    <source>
        <dbReference type="ARBA" id="ARBA00022801"/>
    </source>
</evidence>
<proteinExistence type="predicted"/>
<sequence>MNNNHVELLKQLSSGLCGLKGIGDFNPCSENEIKIEFEEWEWEIGVGIYGLYQYADYTNNKNLFSALEKWFEYQINKGLPEAQINTTAPMITLALLAEKSDRQDWYQLISDWADYLIHSLPRVYDGGFQHVVKERLNEGQLWDDTLFMTGLFLAQAGRLLNRKELIHEAELQFLTHSQYLADKQSGLWFHGWTSEGNHNFAEVFWARGNAWITVAIPELFALVGEQINPAVKQHLTSLFRRQVDALVGYQSDNGMWHTVLDDDSSPQESSAVAGFAYGMLRGCRAGLIEEPEMPRVTQSGLAALDAVISRIDSKGILLEASDGTAMGHDIQYYFDIPNTPVPYGQALAMMCITELIQGEWIK</sequence>
<dbReference type="InterPro" id="IPR012341">
    <property type="entry name" value="6hp_glycosidase-like_sf"/>
</dbReference>
<dbReference type="Proteomes" id="UP000241771">
    <property type="component" value="Unassembled WGS sequence"/>
</dbReference>
<keyword evidence="1 2" id="KW-0378">Hydrolase</keyword>
<dbReference type="InterPro" id="IPR052043">
    <property type="entry name" value="PolySaccharide_Degr_Enz"/>
</dbReference>
<evidence type="ECO:0000313" key="3">
    <source>
        <dbReference type="Proteomes" id="UP000241771"/>
    </source>
</evidence>
<dbReference type="OrthoDB" id="9812931at2"/>
<keyword evidence="3" id="KW-1185">Reference proteome</keyword>
<organism evidence="2 3">
    <name type="scientific">Photobacterium sanctipauli</name>
    <dbReference type="NCBI Taxonomy" id="1342794"/>
    <lineage>
        <taxon>Bacteria</taxon>
        <taxon>Pseudomonadati</taxon>
        <taxon>Pseudomonadota</taxon>
        <taxon>Gammaproteobacteria</taxon>
        <taxon>Vibrionales</taxon>
        <taxon>Vibrionaceae</taxon>
        <taxon>Photobacterium</taxon>
    </lineage>
</organism>
<dbReference type="InterPro" id="IPR010905">
    <property type="entry name" value="Glyco_hydro_88"/>
</dbReference>
<accession>A0A2T3P0S4</accession>
<dbReference type="Gene3D" id="1.50.10.10">
    <property type="match status" value="1"/>
</dbReference>
<dbReference type="RefSeq" id="WP_036819156.1">
    <property type="nucleotide sequence ID" value="NZ_JGVO01000196.1"/>
</dbReference>
<dbReference type="EMBL" id="PYMA01000001">
    <property type="protein sequence ID" value="PSW22124.1"/>
    <property type="molecule type" value="Genomic_DNA"/>
</dbReference>
<dbReference type="PANTHER" id="PTHR33886">
    <property type="entry name" value="UNSATURATED RHAMNOGALACTURONAN HYDROLASE (EUROFUNG)"/>
    <property type="match status" value="1"/>
</dbReference>
<evidence type="ECO:0000313" key="2">
    <source>
        <dbReference type="EMBL" id="PSW22124.1"/>
    </source>
</evidence>
<dbReference type="Pfam" id="PF07470">
    <property type="entry name" value="Glyco_hydro_88"/>
    <property type="match status" value="1"/>
</dbReference>
<gene>
    <name evidence="2" type="ORF">C9I98_02340</name>
</gene>
<comment type="caution">
    <text evidence="2">The sequence shown here is derived from an EMBL/GenBank/DDBJ whole genome shotgun (WGS) entry which is preliminary data.</text>
</comment>
<reference evidence="2 3" key="1">
    <citation type="submission" date="2018-01" db="EMBL/GenBank/DDBJ databases">
        <title>Whole genome sequencing of Histamine producing bacteria.</title>
        <authorList>
            <person name="Butler K."/>
        </authorList>
    </citation>
    <scope>NUCLEOTIDE SEQUENCE [LARGE SCALE GENOMIC DNA]</scope>
    <source>
        <strain evidence="2 3">DSM 100436</strain>
    </source>
</reference>
<protein>
    <submittedName>
        <fullName evidence="2">Glycoside hydrolase 105 family protein</fullName>
    </submittedName>
</protein>
<dbReference type="InterPro" id="IPR008928">
    <property type="entry name" value="6-hairpin_glycosidase_sf"/>
</dbReference>
<dbReference type="GO" id="GO:0005975">
    <property type="term" value="P:carbohydrate metabolic process"/>
    <property type="evidence" value="ECO:0007669"/>
    <property type="project" value="InterPro"/>
</dbReference>
<dbReference type="GO" id="GO:0016787">
    <property type="term" value="F:hydrolase activity"/>
    <property type="evidence" value="ECO:0007669"/>
    <property type="project" value="UniProtKB-KW"/>
</dbReference>
<name>A0A2T3P0S4_9GAMM</name>
<dbReference type="PANTHER" id="PTHR33886:SF8">
    <property type="entry name" value="UNSATURATED RHAMNOGALACTURONAN HYDROLASE (EUROFUNG)"/>
    <property type="match status" value="1"/>
</dbReference>
<dbReference type="AlphaFoldDB" id="A0A2T3P0S4"/>